<sequence length="31" mass="3596">MTRFKIIAQASYDLMDTKVSKSFARSVLLFK</sequence>
<dbReference type="EMBL" id="CAJOBC010126376">
    <property type="protein sequence ID" value="CAF4596514.1"/>
    <property type="molecule type" value="Genomic_DNA"/>
</dbReference>
<accession>A0A816F6L1</accession>
<gene>
    <name evidence="1" type="ORF">GPM918_LOCUS45801</name>
    <name evidence="2" type="ORF">SRO942_LOCUS48698</name>
</gene>
<proteinExistence type="predicted"/>
<keyword evidence="3" id="KW-1185">Reference proteome</keyword>
<evidence type="ECO:0000313" key="1">
    <source>
        <dbReference type="EMBL" id="CAF1656779.1"/>
    </source>
</evidence>
<protein>
    <submittedName>
        <fullName evidence="1">Uncharacterized protein</fullName>
    </submittedName>
</protein>
<dbReference type="AlphaFoldDB" id="A0A816F6L1"/>
<organism evidence="1 3">
    <name type="scientific">Didymodactylos carnosus</name>
    <dbReference type="NCBI Taxonomy" id="1234261"/>
    <lineage>
        <taxon>Eukaryota</taxon>
        <taxon>Metazoa</taxon>
        <taxon>Spiralia</taxon>
        <taxon>Gnathifera</taxon>
        <taxon>Rotifera</taxon>
        <taxon>Eurotatoria</taxon>
        <taxon>Bdelloidea</taxon>
        <taxon>Philodinida</taxon>
        <taxon>Philodinidae</taxon>
        <taxon>Didymodactylos</taxon>
    </lineage>
</organism>
<feature type="non-terminal residue" evidence="1">
    <location>
        <position position="31"/>
    </location>
</feature>
<name>A0A816F6L1_9BILA</name>
<dbReference type="Proteomes" id="UP000663829">
    <property type="component" value="Unassembled WGS sequence"/>
</dbReference>
<comment type="caution">
    <text evidence="1">The sequence shown here is derived from an EMBL/GenBank/DDBJ whole genome shotgun (WGS) entry which is preliminary data.</text>
</comment>
<evidence type="ECO:0000313" key="3">
    <source>
        <dbReference type="Proteomes" id="UP000663829"/>
    </source>
</evidence>
<evidence type="ECO:0000313" key="2">
    <source>
        <dbReference type="EMBL" id="CAF4596514.1"/>
    </source>
</evidence>
<dbReference type="EMBL" id="CAJNOQ010053950">
    <property type="protein sequence ID" value="CAF1656779.1"/>
    <property type="molecule type" value="Genomic_DNA"/>
</dbReference>
<dbReference type="Proteomes" id="UP000681722">
    <property type="component" value="Unassembled WGS sequence"/>
</dbReference>
<reference evidence="1" key="1">
    <citation type="submission" date="2021-02" db="EMBL/GenBank/DDBJ databases">
        <authorList>
            <person name="Nowell W R."/>
        </authorList>
    </citation>
    <scope>NUCLEOTIDE SEQUENCE</scope>
</reference>